<reference evidence="1 2" key="1">
    <citation type="submission" date="2012-07" db="EMBL/GenBank/DDBJ databases">
        <title>The Genome Sequence of Fusobacterium ulcerans 12_1B.</title>
        <authorList>
            <consortium name="The Broad Institute Genome Sequencing Platform"/>
            <person name="Earl A."/>
            <person name="Ward D."/>
            <person name="Feldgarden M."/>
            <person name="Gevers D."/>
            <person name="Strauss J."/>
            <person name="Ambrose C.E."/>
            <person name="Allen-Vercoe E."/>
            <person name="Walker B."/>
            <person name="Young S.K."/>
            <person name="Zeng Q."/>
            <person name="Gargeya S."/>
            <person name="Fitzgerald M."/>
            <person name="Haas B."/>
            <person name="Abouelleil A."/>
            <person name="Alvarado L."/>
            <person name="Arachchi H.M."/>
            <person name="Berlin A.M."/>
            <person name="Chapman S.B."/>
            <person name="Goldberg J."/>
            <person name="Griggs A."/>
            <person name="Gujja S."/>
            <person name="Hansen M."/>
            <person name="Howarth C."/>
            <person name="Imamovic A."/>
            <person name="Larimer J."/>
            <person name="McCowen C."/>
            <person name="Montmayeur A."/>
            <person name="Murphy C."/>
            <person name="Neiman D."/>
            <person name="Pearson M."/>
            <person name="Priest M."/>
            <person name="Roberts A."/>
            <person name="Saif S."/>
            <person name="Shea T."/>
            <person name="Sisk P."/>
            <person name="Sykes S."/>
            <person name="Wortman J."/>
            <person name="Nusbaum C."/>
            <person name="Birren B."/>
        </authorList>
    </citation>
    <scope>NUCLEOTIDE SEQUENCE [LARGE SCALE GENOMIC DNA]</scope>
    <source>
        <strain evidence="1 2">12_1B</strain>
    </source>
</reference>
<dbReference type="EMBL" id="AGWJ02000004">
    <property type="protein sequence ID" value="EHO84505.1"/>
    <property type="molecule type" value="Genomic_DNA"/>
</dbReference>
<evidence type="ECO:0000313" key="1">
    <source>
        <dbReference type="EMBL" id="EHO84505.1"/>
    </source>
</evidence>
<keyword evidence="2" id="KW-1185">Reference proteome</keyword>
<evidence type="ECO:0000313" key="2">
    <source>
        <dbReference type="Proteomes" id="UP000003233"/>
    </source>
</evidence>
<proteinExistence type="predicted"/>
<name>H1PPI1_9FUSO</name>
<dbReference type="HOGENOM" id="CLU_914509_0_0_0"/>
<gene>
    <name evidence="1" type="ORF">HMPREF0402_00324</name>
</gene>
<organism evidence="1 2">
    <name type="scientific">Fusobacterium ulcerans 12-1B</name>
    <dbReference type="NCBI Taxonomy" id="457404"/>
    <lineage>
        <taxon>Bacteria</taxon>
        <taxon>Fusobacteriati</taxon>
        <taxon>Fusobacteriota</taxon>
        <taxon>Fusobacteriia</taxon>
        <taxon>Fusobacteriales</taxon>
        <taxon>Fusobacteriaceae</taxon>
        <taxon>Fusobacterium</taxon>
    </lineage>
</organism>
<sequence>MRKVKNAKKDNTIKLITDLEYVRAVEAAKDIAETHAEYKVLNYLACTQRLFDKEVAEILVAITSYLYTNDRAKKFKMKIAIRNNIRALTNAALPHLLANTNTQIFTIMFELNEILVDYSSLENKLIKEIEKKGFQEAYPEFKNAMQEADGNFLKERINVVLGYEPVFSGEIKEKFLDVLNWLPKTITRLIKYNSQFYVPSVLSEEINRKLEIILQVANKKLGYTDQAEKLFKNECTLINELATRVMLVQGAFPILEEENRKLFPTEYKKDLTHLKGTLTRVKNLLGILYDYLNYGEIKKGELNV</sequence>
<comment type="caution">
    <text evidence="1">The sequence shown here is derived from an EMBL/GenBank/DDBJ whole genome shotgun (WGS) entry which is preliminary data.</text>
</comment>
<dbReference type="Proteomes" id="UP000003233">
    <property type="component" value="Unassembled WGS sequence"/>
</dbReference>
<accession>H1PPI1</accession>
<dbReference type="AlphaFoldDB" id="H1PPI1"/>
<dbReference type="RefSeq" id="WP_008695643.1">
    <property type="nucleotide sequence ID" value="NZ_KE161007.1"/>
</dbReference>
<dbReference type="BioCyc" id="FSP457404-HMP:GTSQ-325-MONOMER"/>
<dbReference type="PATRIC" id="fig|457404.5.peg.923"/>
<protein>
    <submittedName>
        <fullName evidence="1">Uncharacterized protein</fullName>
    </submittedName>
</protein>